<dbReference type="PATRIC" id="fig|882.5.peg.1073"/>
<name>Q72CZ5_NITV2</name>
<reference evidence="1 2" key="1">
    <citation type="journal article" date="2004" name="Nat. Biotechnol.">
        <title>The genome sequence of the anaerobic, sulfate-reducing bacterium Desulfovibrio vulgaris Hildenborough.</title>
        <authorList>
            <person name="Heidelberg J.F."/>
            <person name="Seshadri R."/>
            <person name="Haveman S.A."/>
            <person name="Hemme C.L."/>
            <person name="Paulsen I.T."/>
            <person name="Kolonay J.F."/>
            <person name="Eisen J.A."/>
            <person name="Ward N."/>
            <person name="Methe B."/>
            <person name="Brinkac L.M."/>
            <person name="Daugherty S.C."/>
            <person name="Deboy R.T."/>
            <person name="Dodson R.J."/>
            <person name="Durkin A.S."/>
            <person name="Madupu R."/>
            <person name="Nelson W.C."/>
            <person name="Sullivan S.A."/>
            <person name="Fouts D."/>
            <person name="Haft D.H."/>
            <person name="Selengut J."/>
            <person name="Peterson J.D."/>
            <person name="Davidsen T.M."/>
            <person name="Zafar N."/>
            <person name="Zhou L."/>
            <person name="Radune D."/>
            <person name="Dimitrov G."/>
            <person name="Hance M."/>
            <person name="Tran K."/>
            <person name="Khouri H."/>
            <person name="Gill J."/>
            <person name="Utterback T.R."/>
            <person name="Feldblyum T.V."/>
            <person name="Wall J.D."/>
            <person name="Voordouw G."/>
            <person name="Fraser C.M."/>
        </authorList>
    </citation>
    <scope>NUCLEOTIDE SEQUENCE [LARGE SCALE GENOMIC DNA]</scope>
    <source>
        <strain evidence="2">ATCC 29579 / DSM 644 / NCIMB 8303 / VKM B-1760 / Hildenborough</strain>
    </source>
</reference>
<dbReference type="EMBL" id="AE017285">
    <property type="protein sequence ID" value="AAS95616.1"/>
    <property type="molecule type" value="Genomic_DNA"/>
</dbReference>
<dbReference type="EnsemblBacteria" id="AAS95616">
    <property type="protein sequence ID" value="AAS95616"/>
    <property type="gene ID" value="DVU_1136"/>
</dbReference>
<dbReference type="SUPFAM" id="SSF161266">
    <property type="entry name" value="Gam-like"/>
    <property type="match status" value="1"/>
</dbReference>
<dbReference type="Pfam" id="PF07352">
    <property type="entry name" value="Phage_Mu_Gam"/>
    <property type="match status" value="1"/>
</dbReference>
<dbReference type="Proteomes" id="UP000002194">
    <property type="component" value="Chromosome"/>
</dbReference>
<evidence type="ECO:0000313" key="1">
    <source>
        <dbReference type="EMBL" id="AAS95616.1"/>
    </source>
</evidence>
<dbReference type="OrthoDB" id="5461114at2"/>
<gene>
    <name evidence="1" type="ordered locus">DVU_1136</name>
</gene>
<sequence>MSRRKPNPVIVADIRQAEGALAEIATIDRKVGEIEAQMNEAIDAAKARASQKSAPLLARRKELEDGVATFATLNKTEMFKDRKSLDLGFGTIGFRLSTQIVQMSKITKDMTLERLRQFGISEGIRIKEDVNKEAMQGWPDERLEMVGLKRRTTDAFYIEINREEVADTAA</sequence>
<keyword evidence="2" id="KW-1185">Reference proteome</keyword>
<organism evidence="1 2">
    <name type="scientific">Nitratidesulfovibrio vulgaris (strain ATCC 29579 / DSM 644 / CCUG 34227 / NCIMB 8303 / VKM B-1760 / Hildenborough)</name>
    <name type="common">Desulfovibrio vulgaris</name>
    <dbReference type="NCBI Taxonomy" id="882"/>
    <lineage>
        <taxon>Bacteria</taxon>
        <taxon>Pseudomonadati</taxon>
        <taxon>Thermodesulfobacteriota</taxon>
        <taxon>Desulfovibrionia</taxon>
        <taxon>Desulfovibrionales</taxon>
        <taxon>Desulfovibrionaceae</taxon>
        <taxon>Nitratidesulfovibrio</taxon>
    </lineage>
</organism>
<evidence type="ECO:0007829" key="3">
    <source>
        <dbReference type="PDB" id="2P2U"/>
    </source>
</evidence>
<accession>Q72CZ5</accession>
<dbReference type="eggNOG" id="COG4396">
    <property type="taxonomic scope" value="Bacteria"/>
</dbReference>
<dbReference type="GO" id="GO:0003690">
    <property type="term" value="F:double-stranded DNA binding"/>
    <property type="evidence" value="ECO:0007669"/>
    <property type="project" value="InterPro"/>
</dbReference>
<keyword evidence="3" id="KW-0002">3D-structure</keyword>
<dbReference type="HOGENOM" id="CLU_129156_0_0_7"/>
<dbReference type="AlphaFoldDB" id="Q72CZ5"/>
<dbReference type="DNASU" id="2795209"/>
<dbReference type="PDBsum" id="2P2U"/>
<protein>
    <submittedName>
        <fullName evidence="1">Host-nuclease inhibitor protein Gam, putative</fullName>
    </submittedName>
</protein>
<dbReference type="SMR" id="Q72CZ5"/>
<dbReference type="GO" id="GO:0042262">
    <property type="term" value="P:DNA protection"/>
    <property type="evidence" value="ECO:0007669"/>
    <property type="project" value="InterPro"/>
</dbReference>
<dbReference type="InterPro" id="IPR009951">
    <property type="entry name" value="Host-nuc_inhib_Gam"/>
</dbReference>
<evidence type="ECO:0000313" key="2">
    <source>
        <dbReference type="Proteomes" id="UP000002194"/>
    </source>
</evidence>
<dbReference type="PaxDb" id="882-DVU_1136"/>
<dbReference type="KEGG" id="dvu:DVU_1136"/>
<dbReference type="PDB" id="2P2U">
    <property type="method" value="X-ray"/>
    <property type="resolution" value="2.75 A"/>
    <property type="chains" value="A/B=2-170"/>
</dbReference>
<reference evidence="3" key="2">
    <citation type="submission" date="2007-03" db="PDB data bank">
        <title>Crystal structure of putative host-nuclease inhibitor protein Gam from Desulfovibrio vulgaris.</title>
        <authorList>
            <person name="Bonanno J.B."/>
            <person name="Rutter M."/>
            <person name="Bain K.T."/>
            <person name="Zhang F."/>
            <person name="Romero R."/>
            <person name="Smith D."/>
            <person name="Wasserman S."/>
            <person name="Sauder J.M."/>
            <person name="Burley S.K."/>
            <person name="Almo S.C."/>
        </authorList>
    </citation>
    <scope>X-RAY CRYSTALLOGRAPHY (2.75 ANGSTROMS) OF 2-170</scope>
</reference>
<dbReference type="EvolutionaryTrace" id="Q72CZ5"/>
<dbReference type="STRING" id="882.DVU_1136"/>
<dbReference type="Gene3D" id="1.20.5.170">
    <property type="match status" value="1"/>
</dbReference>
<dbReference type="RefSeq" id="WP_010938435.1">
    <property type="nucleotide sequence ID" value="NC_002937.3"/>
</dbReference>
<proteinExistence type="evidence at protein level"/>